<sequence>MLSGNGRHRRPRQAPALIVAAGVTGSAIAIPLLGAGSASAADASTWDRVAECESGGAWSADFGNGFYGGLQFSKETWAAYGGTAYAPSADLASRSQQIAVAEKVLAAEGPQAWPACGPLAGLVDDGADTGVDPGILPLPQDSGAPVAEPSEDASGTDAPADATDGGTPEDSSEGPDAGAPDATDSSEPSGDAGGTPDTKDGATTAPEAPGTDDGAAGTAPSDDATSGGGKHRGAPADDEAETGNTEEGRESGRHASRGDSSGRNGVDEATGSDAYTVQPGDNLCDIAAEKDVPGGWPALYEANEETVGADPDLILPGQSLDLGLLQG</sequence>
<evidence type="ECO:0000313" key="4">
    <source>
        <dbReference type="EMBL" id="ALC22756.1"/>
    </source>
</evidence>
<organism evidence="4">
    <name type="scientific">Streptomyces pristinaespiralis</name>
    <dbReference type="NCBI Taxonomy" id="38300"/>
    <lineage>
        <taxon>Bacteria</taxon>
        <taxon>Bacillati</taxon>
        <taxon>Actinomycetota</taxon>
        <taxon>Actinomycetes</taxon>
        <taxon>Kitasatosporales</taxon>
        <taxon>Streptomycetaceae</taxon>
        <taxon>Streptomyces</taxon>
    </lineage>
</organism>
<dbReference type="PROSITE" id="PS51782">
    <property type="entry name" value="LYSM"/>
    <property type="match status" value="1"/>
</dbReference>
<feature type="region of interest" description="Disordered" evidence="3">
    <location>
        <begin position="124"/>
        <end position="289"/>
    </location>
</feature>
<name>A0A0M5IWN4_STRPR</name>
<dbReference type="InterPro" id="IPR010618">
    <property type="entry name" value="RPF"/>
</dbReference>
<dbReference type="PANTHER" id="PTHR34700:SF4">
    <property type="entry name" value="PHAGE-LIKE ELEMENT PBSX PROTEIN XKDP"/>
    <property type="match status" value="1"/>
</dbReference>
<dbReference type="OrthoDB" id="1404170at2"/>
<accession>A0A0M5IWN4</accession>
<evidence type="ECO:0000256" key="1">
    <source>
        <dbReference type="ARBA" id="ARBA00010830"/>
    </source>
</evidence>
<dbReference type="InterPro" id="IPR036779">
    <property type="entry name" value="LysM_dom_sf"/>
</dbReference>
<comment type="similarity">
    <text evidence="1">Belongs to the transglycosylase family. Rpf subfamily.</text>
</comment>
<dbReference type="SUPFAM" id="SSF53955">
    <property type="entry name" value="Lysozyme-like"/>
    <property type="match status" value="1"/>
</dbReference>
<keyword evidence="2" id="KW-0378">Hydrolase</keyword>
<dbReference type="AlphaFoldDB" id="A0A0M5IWN4"/>
<dbReference type="InterPro" id="IPR052196">
    <property type="entry name" value="Bact_Kbp"/>
</dbReference>
<feature type="compositionally biased region" description="Low complexity" evidence="3">
    <location>
        <begin position="205"/>
        <end position="225"/>
    </location>
</feature>
<dbReference type="Gene3D" id="1.10.530.10">
    <property type="match status" value="1"/>
</dbReference>
<dbReference type="InterPro" id="IPR018392">
    <property type="entry name" value="LysM"/>
</dbReference>
<dbReference type="GeneID" id="97234504"/>
<evidence type="ECO:0000256" key="2">
    <source>
        <dbReference type="ARBA" id="ARBA00022801"/>
    </source>
</evidence>
<dbReference type="Pfam" id="PF06737">
    <property type="entry name" value="Transglycosylas"/>
    <property type="match status" value="1"/>
</dbReference>
<dbReference type="CDD" id="cd00118">
    <property type="entry name" value="LysM"/>
    <property type="match status" value="1"/>
</dbReference>
<protein>
    <submittedName>
        <fullName evidence="4">Secreted protein</fullName>
    </submittedName>
</protein>
<dbReference type="KEGG" id="spri:SPRI_4450"/>
<dbReference type="RefSeq" id="WP_053557209.1">
    <property type="nucleotide sequence ID" value="NZ_CP011340.1"/>
</dbReference>
<evidence type="ECO:0000256" key="3">
    <source>
        <dbReference type="SAM" id="MobiDB-lite"/>
    </source>
</evidence>
<gene>
    <name evidence="4" type="ORF">SPRI_4450</name>
</gene>
<proteinExistence type="inferred from homology"/>
<dbReference type="PANTHER" id="PTHR34700">
    <property type="entry name" value="POTASSIUM BINDING PROTEIN KBP"/>
    <property type="match status" value="1"/>
</dbReference>
<dbReference type="Proteomes" id="UP000060513">
    <property type="component" value="Chromosome"/>
</dbReference>
<dbReference type="GO" id="GO:0016787">
    <property type="term" value="F:hydrolase activity"/>
    <property type="evidence" value="ECO:0007669"/>
    <property type="project" value="UniProtKB-KW"/>
</dbReference>
<dbReference type="EMBL" id="CP011340">
    <property type="protein sequence ID" value="ALC22756.1"/>
    <property type="molecule type" value="Genomic_DNA"/>
</dbReference>
<dbReference type="SMART" id="SM00257">
    <property type="entry name" value="LysM"/>
    <property type="match status" value="1"/>
</dbReference>
<dbReference type="Gene3D" id="3.10.350.10">
    <property type="entry name" value="LysM domain"/>
    <property type="match status" value="1"/>
</dbReference>
<feature type="compositionally biased region" description="Basic and acidic residues" evidence="3">
    <location>
        <begin position="246"/>
        <end position="257"/>
    </location>
</feature>
<dbReference type="PATRIC" id="fig|38300.4.peg.4667"/>
<reference evidence="4 5" key="1">
    <citation type="submission" date="2015-08" db="EMBL/GenBank/DDBJ databases">
        <title>Genome sequence of the pristinamycin over-producing bacterium Streptomyces pristinaespiralis HCCB10218.</title>
        <authorList>
            <person name="Tian J."/>
            <person name="Yang J."/>
            <person name="Li L."/>
            <person name="Ruan L."/>
            <person name="Wei W."/>
            <person name="Zheng G."/>
            <person name="Wei Z."/>
            <person name="Yang S."/>
            <person name="Ge M."/>
            <person name="Jiang W."/>
            <person name="Lu Y."/>
        </authorList>
    </citation>
    <scope>NUCLEOTIDE SEQUENCE [LARGE SCALE GENOMIC DNA]</scope>
    <source>
        <strain evidence="4 5">HCCB 10218</strain>
    </source>
</reference>
<dbReference type="CDD" id="cd13925">
    <property type="entry name" value="RPF"/>
    <property type="match status" value="1"/>
</dbReference>
<evidence type="ECO:0000313" key="5">
    <source>
        <dbReference type="Proteomes" id="UP000060513"/>
    </source>
</evidence>
<dbReference type="STRING" id="38300.SPRI_4450"/>
<dbReference type="InterPro" id="IPR023346">
    <property type="entry name" value="Lysozyme-like_dom_sf"/>
</dbReference>